<dbReference type="AlphaFoldDB" id="A0A0A8ZJA3"/>
<evidence type="ECO:0000259" key="2">
    <source>
        <dbReference type="Pfam" id="PF12937"/>
    </source>
</evidence>
<reference evidence="3" key="2">
    <citation type="journal article" date="2015" name="Data Brief">
        <title>Shoot transcriptome of the giant reed, Arundo donax.</title>
        <authorList>
            <person name="Barrero R.A."/>
            <person name="Guerrero F.D."/>
            <person name="Moolhuijzen P."/>
            <person name="Goolsby J.A."/>
            <person name="Tidwell J."/>
            <person name="Bellgard S.E."/>
            <person name="Bellgard M.I."/>
        </authorList>
    </citation>
    <scope>NUCLEOTIDE SEQUENCE</scope>
    <source>
        <tissue evidence="3">Shoot tissue taken approximately 20 cm above the soil surface</tissue>
    </source>
</reference>
<evidence type="ECO:0000256" key="1">
    <source>
        <dbReference type="SAM" id="MobiDB-lite"/>
    </source>
</evidence>
<dbReference type="InterPro" id="IPR001810">
    <property type="entry name" value="F-box_dom"/>
</dbReference>
<sequence>MEPAAKPFDDLVGEIFLRLSPDDPAFLLRASLVCKRWRRILADPAFHRRHRELHRTPPVLGFLRIVSIKATYISRFVSNNPASPPAATSRAGSCSTAATAALSSPPQPKSRVPLEPWTSSSGTP</sequence>
<dbReference type="PANTHER" id="PTHR32133">
    <property type="entry name" value="OS07G0120400 PROTEIN"/>
    <property type="match status" value="1"/>
</dbReference>
<dbReference type="EMBL" id="GBRH01262958">
    <property type="protein sequence ID" value="JAD34937.1"/>
    <property type="molecule type" value="Transcribed_RNA"/>
</dbReference>
<accession>A0A0A8ZJA3</accession>
<feature type="domain" description="F-box" evidence="2">
    <location>
        <begin position="10"/>
        <end position="50"/>
    </location>
</feature>
<dbReference type="InterPro" id="IPR036047">
    <property type="entry name" value="F-box-like_dom_sf"/>
</dbReference>
<reference evidence="3" key="1">
    <citation type="submission" date="2014-09" db="EMBL/GenBank/DDBJ databases">
        <authorList>
            <person name="Magalhaes I.L.F."/>
            <person name="Oliveira U."/>
            <person name="Santos F.R."/>
            <person name="Vidigal T.H.D.A."/>
            <person name="Brescovit A.D."/>
            <person name="Santos A.J."/>
        </authorList>
    </citation>
    <scope>NUCLEOTIDE SEQUENCE</scope>
    <source>
        <tissue evidence="3">Shoot tissue taken approximately 20 cm above the soil surface</tissue>
    </source>
</reference>
<dbReference type="SUPFAM" id="SSF81383">
    <property type="entry name" value="F-box domain"/>
    <property type="match status" value="1"/>
</dbReference>
<dbReference type="Gene3D" id="1.20.1280.50">
    <property type="match status" value="1"/>
</dbReference>
<protein>
    <recommendedName>
        <fullName evidence="2">F-box domain-containing protein</fullName>
    </recommendedName>
</protein>
<proteinExistence type="predicted"/>
<name>A0A0A8ZJA3_ARUDO</name>
<feature type="region of interest" description="Disordered" evidence="1">
    <location>
        <begin position="79"/>
        <end position="124"/>
    </location>
</feature>
<organism evidence="3">
    <name type="scientific">Arundo donax</name>
    <name type="common">Giant reed</name>
    <name type="synonym">Donax arundinaceus</name>
    <dbReference type="NCBI Taxonomy" id="35708"/>
    <lineage>
        <taxon>Eukaryota</taxon>
        <taxon>Viridiplantae</taxon>
        <taxon>Streptophyta</taxon>
        <taxon>Embryophyta</taxon>
        <taxon>Tracheophyta</taxon>
        <taxon>Spermatophyta</taxon>
        <taxon>Magnoliopsida</taxon>
        <taxon>Liliopsida</taxon>
        <taxon>Poales</taxon>
        <taxon>Poaceae</taxon>
        <taxon>PACMAD clade</taxon>
        <taxon>Arundinoideae</taxon>
        <taxon>Arundineae</taxon>
        <taxon>Arundo</taxon>
    </lineage>
</organism>
<evidence type="ECO:0000313" key="3">
    <source>
        <dbReference type="EMBL" id="JAD34937.1"/>
    </source>
</evidence>
<dbReference type="Pfam" id="PF12937">
    <property type="entry name" value="F-box-like"/>
    <property type="match status" value="1"/>
</dbReference>
<feature type="compositionally biased region" description="Low complexity" evidence="1">
    <location>
        <begin position="86"/>
        <end position="104"/>
    </location>
</feature>
<dbReference type="PANTHER" id="PTHR32133:SF392">
    <property type="entry name" value="F-BOX DOMAIN-CONTAINING PROTEIN"/>
    <property type="match status" value="1"/>
</dbReference>